<feature type="compositionally biased region" description="Basic and acidic residues" evidence="1">
    <location>
        <begin position="317"/>
        <end position="330"/>
    </location>
</feature>
<dbReference type="OrthoDB" id="4777753at2759"/>
<feature type="region of interest" description="Disordered" evidence="1">
    <location>
        <begin position="352"/>
        <end position="436"/>
    </location>
</feature>
<feature type="region of interest" description="Disordered" evidence="1">
    <location>
        <begin position="250"/>
        <end position="330"/>
    </location>
</feature>
<organism evidence="2 3">
    <name type="scientific">Hymenoscyphus fraxineus</name>
    <dbReference type="NCBI Taxonomy" id="746836"/>
    <lineage>
        <taxon>Eukaryota</taxon>
        <taxon>Fungi</taxon>
        <taxon>Dikarya</taxon>
        <taxon>Ascomycota</taxon>
        <taxon>Pezizomycotina</taxon>
        <taxon>Leotiomycetes</taxon>
        <taxon>Helotiales</taxon>
        <taxon>Helotiaceae</taxon>
        <taxon>Hymenoscyphus</taxon>
    </lineage>
</organism>
<comment type="caution">
    <text evidence="2">The sequence shown here is derived from an EMBL/GenBank/DDBJ whole genome shotgun (WGS) entry which is preliminary data.</text>
</comment>
<feature type="region of interest" description="Disordered" evidence="1">
    <location>
        <begin position="1"/>
        <end position="33"/>
    </location>
</feature>
<dbReference type="Proteomes" id="UP000696280">
    <property type="component" value="Unassembled WGS sequence"/>
</dbReference>
<proteinExistence type="predicted"/>
<name>A0A9N9LE23_9HELO</name>
<dbReference type="EMBL" id="CAJVRL010000115">
    <property type="protein sequence ID" value="CAG8961752.1"/>
    <property type="molecule type" value="Genomic_DNA"/>
</dbReference>
<feature type="compositionally biased region" description="Basic residues" evidence="1">
    <location>
        <begin position="294"/>
        <end position="306"/>
    </location>
</feature>
<accession>A0A9N9LE23</accession>
<gene>
    <name evidence="2" type="ORF">HYFRA_00006295</name>
</gene>
<evidence type="ECO:0008006" key="4">
    <source>
        <dbReference type="Google" id="ProtNLM"/>
    </source>
</evidence>
<keyword evidence="3" id="KW-1185">Reference proteome</keyword>
<feature type="compositionally biased region" description="Polar residues" evidence="1">
    <location>
        <begin position="1"/>
        <end position="14"/>
    </location>
</feature>
<feature type="compositionally biased region" description="Polar residues" evidence="1">
    <location>
        <begin position="384"/>
        <end position="393"/>
    </location>
</feature>
<evidence type="ECO:0000256" key="1">
    <source>
        <dbReference type="SAM" id="MobiDB-lite"/>
    </source>
</evidence>
<evidence type="ECO:0000313" key="3">
    <source>
        <dbReference type="Proteomes" id="UP000696280"/>
    </source>
</evidence>
<evidence type="ECO:0000313" key="2">
    <source>
        <dbReference type="EMBL" id="CAG8961752.1"/>
    </source>
</evidence>
<protein>
    <recommendedName>
        <fullName evidence="4">CCHC-type domain-containing protein</fullName>
    </recommendedName>
</protein>
<sequence length="457" mass="51456">MWSRPNGTHPNPQEANDYGDEWGHWPSQGHQMMPPATIQPQVYNQQYIQAQFVFLETGGMVYPPHQHSQQAHAFIQNNALEQPNVLQYQQSSNTYTTNRSTPTQGAGNAIQSTRIINAFCNNCGSVGHRMQFCIKKIDNKGYMTGCPPCNTTMHNYRDPQACKYPYTSTSDLYFIVICRHNRPPLKVSIDYRYIMGFAKSLHRPWTAEYTLRMEARGFLATFKHQVQVRDETLVADPAWGDMSTFNKRYPPGALKHPDYLQPPKVSAPRKPPTGEGNREASVPQDIPLTARQLKNARRRQRLKTKVRSLESTVGSSSERRIQVEDTKTETISELEKTVASAMKEAHTIASTSDIPPSQLKRSIPTAPKSMLSQANPPHLKKQTRMSSAAGRTTHSSKKVLSGGVQKRATVKALQHTRGRGAEKKAAKLEERGEDHHVDKELTVDELIATYGYGTWES</sequence>
<reference evidence="2" key="1">
    <citation type="submission" date="2021-07" db="EMBL/GenBank/DDBJ databases">
        <authorList>
            <person name="Durling M."/>
        </authorList>
    </citation>
    <scope>NUCLEOTIDE SEQUENCE</scope>
</reference>
<dbReference type="AlphaFoldDB" id="A0A9N9LE23"/>
<feature type="compositionally biased region" description="Basic and acidic residues" evidence="1">
    <location>
        <begin position="419"/>
        <end position="436"/>
    </location>
</feature>